<sequence>MEPEMYDVAGQVDLTSEDDSLPPPSGLTKSKLGDRINAAPPTAAAAAKEAETSKTVAPGGPGEEESRAGERYDGGAPGARDEEGQEGQARQPTKA</sequence>
<feature type="compositionally biased region" description="Low complexity" evidence="1">
    <location>
        <begin position="38"/>
        <end position="47"/>
    </location>
</feature>
<name>K0RNT7_THAOC</name>
<evidence type="ECO:0000256" key="1">
    <source>
        <dbReference type="SAM" id="MobiDB-lite"/>
    </source>
</evidence>
<dbReference type="AlphaFoldDB" id="K0RNT7"/>
<feature type="region of interest" description="Disordered" evidence="1">
    <location>
        <begin position="1"/>
        <end position="95"/>
    </location>
</feature>
<dbReference type="Proteomes" id="UP000266841">
    <property type="component" value="Unassembled WGS sequence"/>
</dbReference>
<comment type="caution">
    <text evidence="2">The sequence shown here is derived from an EMBL/GenBank/DDBJ whole genome shotgun (WGS) entry which is preliminary data.</text>
</comment>
<organism evidence="2 3">
    <name type="scientific">Thalassiosira oceanica</name>
    <name type="common">Marine diatom</name>
    <dbReference type="NCBI Taxonomy" id="159749"/>
    <lineage>
        <taxon>Eukaryota</taxon>
        <taxon>Sar</taxon>
        <taxon>Stramenopiles</taxon>
        <taxon>Ochrophyta</taxon>
        <taxon>Bacillariophyta</taxon>
        <taxon>Coscinodiscophyceae</taxon>
        <taxon>Thalassiosirophycidae</taxon>
        <taxon>Thalassiosirales</taxon>
        <taxon>Thalassiosiraceae</taxon>
        <taxon>Thalassiosira</taxon>
    </lineage>
</organism>
<evidence type="ECO:0000313" key="3">
    <source>
        <dbReference type="Proteomes" id="UP000266841"/>
    </source>
</evidence>
<dbReference type="EMBL" id="AGNL01045845">
    <property type="protein sequence ID" value="EJK48427.1"/>
    <property type="molecule type" value="Genomic_DNA"/>
</dbReference>
<keyword evidence="3" id="KW-1185">Reference proteome</keyword>
<feature type="compositionally biased region" description="Basic and acidic residues" evidence="1">
    <location>
        <begin position="64"/>
        <end position="73"/>
    </location>
</feature>
<evidence type="ECO:0000313" key="2">
    <source>
        <dbReference type="EMBL" id="EJK48427.1"/>
    </source>
</evidence>
<proteinExistence type="predicted"/>
<protein>
    <submittedName>
        <fullName evidence="2">Uncharacterized protein</fullName>
    </submittedName>
</protein>
<reference evidence="2 3" key="1">
    <citation type="journal article" date="2012" name="Genome Biol.">
        <title>Genome and low-iron response of an oceanic diatom adapted to chronic iron limitation.</title>
        <authorList>
            <person name="Lommer M."/>
            <person name="Specht M."/>
            <person name="Roy A.S."/>
            <person name="Kraemer L."/>
            <person name="Andreson R."/>
            <person name="Gutowska M.A."/>
            <person name="Wolf J."/>
            <person name="Bergner S.V."/>
            <person name="Schilhabel M.B."/>
            <person name="Klostermeier U.C."/>
            <person name="Beiko R.G."/>
            <person name="Rosenstiel P."/>
            <person name="Hippler M."/>
            <person name="Laroche J."/>
        </authorList>
    </citation>
    <scope>NUCLEOTIDE SEQUENCE [LARGE SCALE GENOMIC DNA]</scope>
    <source>
        <strain evidence="2 3">CCMP1005</strain>
    </source>
</reference>
<gene>
    <name evidence="2" type="ORF">THAOC_32777</name>
</gene>
<accession>K0RNT7</accession>